<feature type="domain" description="Flavoprotein" evidence="3">
    <location>
        <begin position="14"/>
        <end position="196"/>
    </location>
</feature>
<protein>
    <recommendedName>
        <fullName evidence="3">Flavoprotein domain-containing protein</fullName>
    </recommendedName>
</protein>
<keyword evidence="5" id="KW-1185">Reference proteome</keyword>
<dbReference type="GO" id="GO:0004633">
    <property type="term" value="F:phosphopantothenoylcysteine decarboxylase activity"/>
    <property type="evidence" value="ECO:0007669"/>
    <property type="project" value="TreeGrafter"/>
</dbReference>
<dbReference type="InterPro" id="IPR036551">
    <property type="entry name" value="Flavin_trans-like"/>
</dbReference>
<proteinExistence type="inferred from homology"/>
<dbReference type="Gene3D" id="3.40.50.1950">
    <property type="entry name" value="Flavin prenyltransferase-like"/>
    <property type="match status" value="1"/>
</dbReference>
<dbReference type="PANTHER" id="PTHR14359">
    <property type="entry name" value="HOMO-OLIGOMERIC FLAVIN CONTAINING CYS DECARBOXYLASE FAMILY"/>
    <property type="match status" value="1"/>
</dbReference>
<accession>A0AAN7UAT1</accession>
<dbReference type="EMBL" id="JAVFKY010000001">
    <property type="protein sequence ID" value="KAK5583005.1"/>
    <property type="molecule type" value="Genomic_DNA"/>
</dbReference>
<comment type="caution">
    <text evidence="4">The sequence shown here is derived from an EMBL/GenBank/DDBJ whole genome shotgun (WGS) entry which is preliminary data.</text>
</comment>
<dbReference type="InterPro" id="IPR003382">
    <property type="entry name" value="Flavoprotein"/>
</dbReference>
<sequence length="199" mass="22527">MTITDSNNYDKDKKNLILGLTGSVATIKAKLLVEQSSIHFNIIVIPTETSLKFLSDQDLDFISSKCKIYKDKDEWENHVDLIKRSALHIDLRNWAHSILISPCSANTLGKIANGLCDNLLSSLIRAWDYKNKPMIIAPAMNTMMWENPFTNKHIETMRSISSNVFIIDPIQKKLFCGDIGMGAMEEVPKIVDFLINNLK</sequence>
<keyword evidence="1" id="KW-0173">Coenzyme A biosynthesis</keyword>
<evidence type="ECO:0000256" key="2">
    <source>
        <dbReference type="ARBA" id="ARBA00038350"/>
    </source>
</evidence>
<name>A0AAN7UAT1_9MYCE</name>
<comment type="similarity">
    <text evidence="2">Belongs to the HFCD (homooligomeric flavin containing Cys decarboxylase) superfamily.</text>
</comment>
<organism evidence="4 5">
    <name type="scientific">Dictyostelium firmibasis</name>
    <dbReference type="NCBI Taxonomy" id="79012"/>
    <lineage>
        <taxon>Eukaryota</taxon>
        <taxon>Amoebozoa</taxon>
        <taxon>Evosea</taxon>
        <taxon>Eumycetozoa</taxon>
        <taxon>Dictyostelia</taxon>
        <taxon>Dictyosteliales</taxon>
        <taxon>Dictyosteliaceae</taxon>
        <taxon>Dictyostelium</taxon>
    </lineage>
</organism>
<evidence type="ECO:0000256" key="1">
    <source>
        <dbReference type="ARBA" id="ARBA00022993"/>
    </source>
</evidence>
<evidence type="ECO:0000259" key="3">
    <source>
        <dbReference type="Pfam" id="PF02441"/>
    </source>
</evidence>
<gene>
    <name evidence="4" type="ORF">RB653_004595</name>
</gene>
<evidence type="ECO:0000313" key="5">
    <source>
        <dbReference type="Proteomes" id="UP001344447"/>
    </source>
</evidence>
<dbReference type="Proteomes" id="UP001344447">
    <property type="component" value="Unassembled WGS sequence"/>
</dbReference>
<dbReference type="Pfam" id="PF02441">
    <property type="entry name" value="Flavoprotein"/>
    <property type="match status" value="1"/>
</dbReference>
<reference evidence="4 5" key="1">
    <citation type="submission" date="2023-11" db="EMBL/GenBank/DDBJ databases">
        <title>Dfirmibasis_genome.</title>
        <authorList>
            <person name="Edelbroek B."/>
            <person name="Kjellin J."/>
            <person name="Jerlstrom-Hultqvist J."/>
            <person name="Soderbom F."/>
        </authorList>
    </citation>
    <scope>NUCLEOTIDE SEQUENCE [LARGE SCALE GENOMIC DNA]</scope>
    <source>
        <strain evidence="4 5">TNS-C-14</strain>
    </source>
</reference>
<dbReference type="GO" id="GO:0071513">
    <property type="term" value="C:phosphopantothenoylcysteine decarboxylase complex"/>
    <property type="evidence" value="ECO:0007669"/>
    <property type="project" value="TreeGrafter"/>
</dbReference>
<dbReference type="PANTHER" id="PTHR14359:SF6">
    <property type="entry name" value="PHOSPHOPANTOTHENOYLCYSTEINE DECARBOXYLASE"/>
    <property type="match status" value="1"/>
</dbReference>
<dbReference type="GO" id="GO:0010181">
    <property type="term" value="F:FMN binding"/>
    <property type="evidence" value="ECO:0007669"/>
    <property type="project" value="TreeGrafter"/>
</dbReference>
<dbReference type="SUPFAM" id="SSF52507">
    <property type="entry name" value="Homo-oligomeric flavin-containing Cys decarboxylases, HFCD"/>
    <property type="match status" value="1"/>
</dbReference>
<evidence type="ECO:0000313" key="4">
    <source>
        <dbReference type="EMBL" id="KAK5583005.1"/>
    </source>
</evidence>
<dbReference type="AlphaFoldDB" id="A0AAN7UAT1"/>
<dbReference type="GO" id="GO:0015937">
    <property type="term" value="P:coenzyme A biosynthetic process"/>
    <property type="evidence" value="ECO:0007669"/>
    <property type="project" value="UniProtKB-KW"/>
</dbReference>